<evidence type="ECO:0000313" key="2">
    <source>
        <dbReference type="Proteomes" id="UP001205890"/>
    </source>
</evidence>
<dbReference type="Proteomes" id="UP001205890">
    <property type="component" value="Unassembled WGS sequence"/>
</dbReference>
<name>A0ABT1LC62_9HYPH</name>
<sequence>MTIPFDSQYRDRIRDAVCDAIFKASHDPASGGVILRSGEVIDSLVTAMAMTIAYARRDDSDAVIARITVRIAQDLKSRERAFRRHLDESNDGHVVRDLH</sequence>
<dbReference type="RefSeq" id="WP_254740519.1">
    <property type="nucleotide sequence ID" value="NZ_JANCLU010000006.1"/>
</dbReference>
<reference evidence="1 2" key="1">
    <citation type="submission" date="2022-07" db="EMBL/GenBank/DDBJ databases">
        <authorList>
            <person name="Li W.-J."/>
            <person name="Deng Q.-Q."/>
        </authorList>
    </citation>
    <scope>NUCLEOTIDE SEQUENCE [LARGE SCALE GENOMIC DNA]</scope>
    <source>
        <strain evidence="1 2">SYSU M60028</strain>
    </source>
</reference>
<organism evidence="1 2">
    <name type="scientific">Alsobacter ponti</name>
    <dbReference type="NCBI Taxonomy" id="2962936"/>
    <lineage>
        <taxon>Bacteria</taxon>
        <taxon>Pseudomonadati</taxon>
        <taxon>Pseudomonadota</taxon>
        <taxon>Alphaproteobacteria</taxon>
        <taxon>Hyphomicrobiales</taxon>
        <taxon>Alsobacteraceae</taxon>
        <taxon>Alsobacter</taxon>
    </lineage>
</organism>
<gene>
    <name evidence="1" type="ORF">NK718_08300</name>
</gene>
<keyword evidence="2" id="KW-1185">Reference proteome</keyword>
<evidence type="ECO:0000313" key="1">
    <source>
        <dbReference type="EMBL" id="MCP8938513.1"/>
    </source>
</evidence>
<comment type="caution">
    <text evidence="1">The sequence shown here is derived from an EMBL/GenBank/DDBJ whole genome shotgun (WGS) entry which is preliminary data.</text>
</comment>
<accession>A0ABT1LC62</accession>
<protein>
    <submittedName>
        <fullName evidence="1">Uncharacterized protein</fullName>
    </submittedName>
</protein>
<proteinExistence type="predicted"/>
<dbReference type="EMBL" id="JANCLU010000006">
    <property type="protein sequence ID" value="MCP8938513.1"/>
    <property type="molecule type" value="Genomic_DNA"/>
</dbReference>